<proteinExistence type="predicted"/>
<dbReference type="PROSITE" id="PS50048">
    <property type="entry name" value="ZN2_CY6_FUNGAL_2"/>
    <property type="match status" value="1"/>
</dbReference>
<dbReference type="SUPFAM" id="SSF57701">
    <property type="entry name" value="Zn2/Cys6 DNA-binding domain"/>
    <property type="match status" value="1"/>
</dbReference>
<dbReference type="Pfam" id="PF11951">
    <property type="entry name" value="Fungal_trans_2"/>
    <property type="match status" value="1"/>
</dbReference>
<dbReference type="SMART" id="SM00066">
    <property type="entry name" value="GAL4"/>
    <property type="match status" value="1"/>
</dbReference>
<dbReference type="Pfam" id="PF00172">
    <property type="entry name" value="Zn_clus"/>
    <property type="match status" value="1"/>
</dbReference>
<dbReference type="PANTHER" id="PTHR37534:SF46">
    <property type="entry name" value="ZN(II)2CYS6 TRANSCRIPTION FACTOR (EUROFUNG)"/>
    <property type="match status" value="1"/>
</dbReference>
<comment type="subcellular location">
    <subcellularLocation>
        <location evidence="1">Nucleus</location>
    </subcellularLocation>
</comment>
<comment type="caution">
    <text evidence="5">The sequence shown here is derived from an EMBL/GenBank/DDBJ whole genome shotgun (WGS) entry which is preliminary data.</text>
</comment>
<accession>A0AAD9EMQ3</accession>
<protein>
    <submittedName>
        <fullName evidence="5">C6 transcription factor</fullName>
    </submittedName>
</protein>
<name>A0AAD9EMQ3_9PEZI</name>
<gene>
    <name evidence="5" type="ORF">CCHR01_07164</name>
</gene>
<dbReference type="InterPro" id="IPR036864">
    <property type="entry name" value="Zn2-C6_fun-type_DNA-bd_sf"/>
</dbReference>
<dbReference type="Gene3D" id="4.10.240.10">
    <property type="entry name" value="Zn(2)-C6 fungal-type DNA-binding domain"/>
    <property type="match status" value="1"/>
</dbReference>
<dbReference type="InterPro" id="IPR001138">
    <property type="entry name" value="Zn2Cys6_DnaBD"/>
</dbReference>
<organism evidence="5 6">
    <name type="scientific">Colletotrichum chrysophilum</name>
    <dbReference type="NCBI Taxonomy" id="1836956"/>
    <lineage>
        <taxon>Eukaryota</taxon>
        <taxon>Fungi</taxon>
        <taxon>Dikarya</taxon>
        <taxon>Ascomycota</taxon>
        <taxon>Pezizomycotina</taxon>
        <taxon>Sordariomycetes</taxon>
        <taxon>Hypocreomycetidae</taxon>
        <taxon>Glomerellales</taxon>
        <taxon>Glomerellaceae</taxon>
        <taxon>Colletotrichum</taxon>
        <taxon>Colletotrichum gloeosporioides species complex</taxon>
    </lineage>
</organism>
<feature type="compositionally biased region" description="Polar residues" evidence="3">
    <location>
        <begin position="501"/>
        <end position="523"/>
    </location>
</feature>
<keyword evidence="6" id="KW-1185">Reference proteome</keyword>
<dbReference type="GO" id="GO:0000981">
    <property type="term" value="F:DNA-binding transcription factor activity, RNA polymerase II-specific"/>
    <property type="evidence" value="ECO:0007669"/>
    <property type="project" value="InterPro"/>
</dbReference>
<evidence type="ECO:0000256" key="3">
    <source>
        <dbReference type="SAM" id="MobiDB-lite"/>
    </source>
</evidence>
<evidence type="ECO:0000256" key="1">
    <source>
        <dbReference type="ARBA" id="ARBA00004123"/>
    </source>
</evidence>
<dbReference type="GO" id="GO:0008270">
    <property type="term" value="F:zinc ion binding"/>
    <property type="evidence" value="ECO:0007669"/>
    <property type="project" value="InterPro"/>
</dbReference>
<dbReference type="Proteomes" id="UP001243330">
    <property type="component" value="Unassembled WGS sequence"/>
</dbReference>
<sequence>MKSPKTKNSHTFEGCKTCRRRHLKCDQTLPRCKRCKLAGLSCDFRPALRWFVSTGPDAGSASVQNADENTGQFSRRHLFSESSRKSMSSAMVADMPSTITSALNKIDEKARNAESHAEEVAVGPFGVFSGFPSVQEGAPNVENTAMTSPTATTCRSASIAEASFVSPITTMSSSMPTYCDETEPQMDTGDVASINNADSVDDSAGMSNALDDLFSTSLDFLQWGDLFTWDTEVPGLESGPLPMGSIESHDLTNHPSGPWSTGNTGDIHGHGGDAFPDGTDADLEGMAWPEVDWIVDAPALLKHFNEEVINQMGSLPINEKSGWRILNVPSAILTLSHITMFGVDKKDIRHASLANLYGLLAVSAFHLSLNPGAFPALSRPGDYWHFLSDRTYEAAKIHLKISLESETSRNSTSKAKYKEQLMAVGAVLASALLSGNEAESHKYLVEMERLIRVRGLTKPKLSRRARLFHNIYAWMRIVSESTKVLHDESQITFKPLKLANTGLNTPDDNDSGTSRSRQAGSLHNINPDSTLDSFLHLEQFQLQSDSESRGRRHDDTRDIHLVSSLNCREDMHMRIYGVPETWLRLVSQVTRLANVMDRLSPSQGKSDAETLASLQPKAAYLEEAVCSFKARYQSAAQTESNQSRPHIHMARALSAALVIFFYRRIRNIHPMMLQDSVNQVMDSLHMFDEALQKHGLVGPGTAWPAFIAGAEATGAEQRQSFEAWLSRANAKSGWKGHGVSKDVLKEVWRQRDAAGGVRGSPTWVDVCRQMRRWPLLC</sequence>
<feature type="region of interest" description="Disordered" evidence="3">
    <location>
        <begin position="499"/>
        <end position="523"/>
    </location>
</feature>
<evidence type="ECO:0000313" key="6">
    <source>
        <dbReference type="Proteomes" id="UP001243330"/>
    </source>
</evidence>
<reference evidence="5" key="1">
    <citation type="submission" date="2023-01" db="EMBL/GenBank/DDBJ databases">
        <title>Colletotrichum chrysophilum M932 genome sequence.</title>
        <authorList>
            <person name="Baroncelli R."/>
        </authorList>
    </citation>
    <scope>NUCLEOTIDE SEQUENCE</scope>
    <source>
        <strain evidence="5">M932</strain>
    </source>
</reference>
<feature type="domain" description="Zn(2)-C6 fungal-type" evidence="4">
    <location>
        <begin position="14"/>
        <end position="44"/>
    </location>
</feature>
<evidence type="ECO:0000313" key="5">
    <source>
        <dbReference type="EMBL" id="KAK1850171.1"/>
    </source>
</evidence>
<dbReference type="AlphaFoldDB" id="A0AAD9EMQ3"/>
<evidence type="ECO:0000256" key="2">
    <source>
        <dbReference type="ARBA" id="ARBA00023242"/>
    </source>
</evidence>
<dbReference type="PROSITE" id="PS00463">
    <property type="entry name" value="ZN2_CY6_FUNGAL_1"/>
    <property type="match status" value="1"/>
</dbReference>
<dbReference type="EMBL" id="JAQOWY010000125">
    <property type="protein sequence ID" value="KAK1850171.1"/>
    <property type="molecule type" value="Genomic_DNA"/>
</dbReference>
<keyword evidence="2" id="KW-0539">Nucleus</keyword>
<dbReference type="PANTHER" id="PTHR37534">
    <property type="entry name" value="TRANSCRIPTIONAL ACTIVATOR PROTEIN UGA3"/>
    <property type="match status" value="1"/>
</dbReference>
<dbReference type="GO" id="GO:0005634">
    <property type="term" value="C:nucleus"/>
    <property type="evidence" value="ECO:0007669"/>
    <property type="project" value="UniProtKB-SubCell"/>
</dbReference>
<dbReference type="CDD" id="cd00067">
    <property type="entry name" value="GAL4"/>
    <property type="match status" value="1"/>
</dbReference>
<evidence type="ECO:0000259" key="4">
    <source>
        <dbReference type="PROSITE" id="PS50048"/>
    </source>
</evidence>
<dbReference type="InterPro" id="IPR021858">
    <property type="entry name" value="Fun_TF"/>
</dbReference>